<name>A0A1I0DJS3_9PROT</name>
<gene>
    <name evidence="2" type="ORF">SAMN05216326_12066</name>
</gene>
<evidence type="ECO:0000256" key="1">
    <source>
        <dbReference type="SAM" id="MobiDB-lite"/>
    </source>
</evidence>
<reference evidence="3" key="1">
    <citation type="submission" date="2016-10" db="EMBL/GenBank/DDBJ databases">
        <authorList>
            <person name="Varghese N."/>
            <person name="Submissions S."/>
        </authorList>
    </citation>
    <scope>NUCLEOTIDE SEQUENCE [LARGE SCALE GENOMIC DNA]</scope>
    <source>
        <strain evidence="3">Nm71</strain>
    </source>
</reference>
<evidence type="ECO:0000313" key="3">
    <source>
        <dbReference type="Proteomes" id="UP000199345"/>
    </source>
</evidence>
<dbReference type="RefSeq" id="WP_090659221.1">
    <property type="nucleotide sequence ID" value="NZ_FOIA01000020.1"/>
</dbReference>
<feature type="region of interest" description="Disordered" evidence="1">
    <location>
        <begin position="196"/>
        <end position="217"/>
    </location>
</feature>
<keyword evidence="3" id="KW-1185">Reference proteome</keyword>
<feature type="compositionally biased region" description="Basic and acidic residues" evidence="1">
    <location>
        <begin position="201"/>
        <end position="210"/>
    </location>
</feature>
<protein>
    <submittedName>
        <fullName evidence="2">Uncharacterized protein</fullName>
    </submittedName>
</protein>
<accession>A0A1I0DJS3</accession>
<dbReference type="Proteomes" id="UP000199345">
    <property type="component" value="Unassembled WGS sequence"/>
</dbReference>
<dbReference type="EMBL" id="FOIA01000020">
    <property type="protein sequence ID" value="SET32717.1"/>
    <property type="molecule type" value="Genomic_DNA"/>
</dbReference>
<dbReference type="AlphaFoldDB" id="A0A1I0DJS3"/>
<evidence type="ECO:0000313" key="2">
    <source>
        <dbReference type="EMBL" id="SET32717.1"/>
    </source>
</evidence>
<sequence length="217" mass="24513">MRSSINPLQIIFERLCNCGLTNDAFFLKDEVINWPPQIFDTLITYGLLQPTQPDNMLECDGCEESCIMPVTIYPAQNDKPGRAFIICDKRDDIGCVKVNLQRMEQWQVTNEQVANVLCKLLEFNQSAIQKIDNREWRIGTLLGKKRSIPVSLTHDDTLALSFAGHRVPLISILSIKDNILTIDKSALIRLANNPTTDIESESPKARRERLIASTPST</sequence>
<organism evidence="2 3">
    <name type="scientific">Nitrosomonas marina</name>
    <dbReference type="NCBI Taxonomy" id="917"/>
    <lineage>
        <taxon>Bacteria</taxon>
        <taxon>Pseudomonadati</taxon>
        <taxon>Pseudomonadota</taxon>
        <taxon>Betaproteobacteria</taxon>
        <taxon>Nitrosomonadales</taxon>
        <taxon>Nitrosomonadaceae</taxon>
        <taxon>Nitrosomonas</taxon>
    </lineage>
</organism>
<proteinExistence type="predicted"/>